<dbReference type="SMART" id="SM00530">
    <property type="entry name" value="HTH_XRE"/>
    <property type="match status" value="1"/>
</dbReference>
<dbReference type="EMBL" id="BA000045">
    <property type="protein sequence ID" value="BAC91744.1"/>
    <property type="molecule type" value="Genomic_DNA"/>
</dbReference>
<dbReference type="CDD" id="cd00093">
    <property type="entry name" value="HTH_XRE"/>
    <property type="match status" value="1"/>
</dbReference>
<dbReference type="SUPFAM" id="SSF47413">
    <property type="entry name" value="lambda repressor-like DNA-binding domains"/>
    <property type="match status" value="1"/>
</dbReference>
<dbReference type="GO" id="GO:0003677">
    <property type="term" value="F:DNA binding"/>
    <property type="evidence" value="ECO:0007669"/>
    <property type="project" value="InterPro"/>
</dbReference>
<organism evidence="2 3">
    <name type="scientific">Gloeobacter violaceus (strain ATCC 29082 / PCC 7421)</name>
    <dbReference type="NCBI Taxonomy" id="251221"/>
    <lineage>
        <taxon>Bacteria</taxon>
        <taxon>Bacillati</taxon>
        <taxon>Cyanobacteriota</taxon>
        <taxon>Cyanophyceae</taxon>
        <taxon>Gloeobacterales</taxon>
        <taxon>Gloeobacteraceae</taxon>
        <taxon>Gloeobacter</taxon>
    </lineage>
</organism>
<dbReference type="InterPro" id="IPR010982">
    <property type="entry name" value="Lambda_DNA-bd_dom_sf"/>
</dbReference>
<dbReference type="STRING" id="251221.gene:10761320"/>
<dbReference type="PhylomeDB" id="Q7NES5"/>
<dbReference type="Gene3D" id="1.10.260.40">
    <property type="entry name" value="lambda repressor-like DNA-binding domains"/>
    <property type="match status" value="1"/>
</dbReference>
<accession>Q7NES5</accession>
<dbReference type="InterPro" id="IPR001387">
    <property type="entry name" value="Cro/C1-type_HTH"/>
</dbReference>
<dbReference type="Proteomes" id="UP000000557">
    <property type="component" value="Chromosome"/>
</dbReference>
<protein>
    <submittedName>
        <fullName evidence="2">Gll3803 protein</fullName>
    </submittedName>
</protein>
<dbReference type="AlphaFoldDB" id="Q7NES5"/>
<sequence>MPEHCEPLLRSFMEAVGIGSWRGLARQAGVSPAAVGAVRRGEAFRLRVETAQKLAACLEVEPAAFLQTFAGVHLESRAERECGQWRSECLRLQKQLEAQQAVAEAHFRRETLQRLLPLLIQAPTLRRAAQGNPTLGAAGALRLLSPLEGLLADWGFEPIGAVWEPVAFDPELHLPDAADIAPGETVYVRFLGYRDQAEVLCRAKVSRTLPAGSGS</sequence>
<dbReference type="OrthoDB" id="582213at2"/>
<dbReference type="RefSeq" id="WP_011143792.1">
    <property type="nucleotide sequence ID" value="NC_005125.1"/>
</dbReference>
<feature type="domain" description="HTH cro/C1-type" evidence="1">
    <location>
        <begin position="24"/>
        <end position="65"/>
    </location>
</feature>
<dbReference type="KEGG" id="gvi:gll3803"/>
<dbReference type="EnsemblBacteria" id="BAC91744">
    <property type="protein sequence ID" value="BAC91744"/>
    <property type="gene ID" value="BAC91744"/>
</dbReference>
<keyword evidence="3" id="KW-1185">Reference proteome</keyword>
<evidence type="ECO:0000313" key="3">
    <source>
        <dbReference type="Proteomes" id="UP000000557"/>
    </source>
</evidence>
<proteinExistence type="predicted"/>
<dbReference type="HOGENOM" id="CLU_078800_0_0_3"/>
<gene>
    <name evidence="2" type="ordered locus">gll3803</name>
</gene>
<name>Q7NES5_GLOVI</name>
<dbReference type="PROSITE" id="PS50943">
    <property type="entry name" value="HTH_CROC1"/>
    <property type="match status" value="1"/>
</dbReference>
<evidence type="ECO:0000313" key="2">
    <source>
        <dbReference type="EMBL" id="BAC91744.1"/>
    </source>
</evidence>
<dbReference type="eggNOG" id="COG0576">
    <property type="taxonomic scope" value="Bacteria"/>
</dbReference>
<reference evidence="2 3" key="1">
    <citation type="journal article" date="2003" name="DNA Res.">
        <title>Complete genome structure of Gloeobacter violaceus PCC 7421, a cyanobacterium that lacks thylakoids.</title>
        <authorList>
            <person name="Nakamura Y."/>
            <person name="Kaneko T."/>
            <person name="Sato S."/>
            <person name="Mimuro M."/>
            <person name="Miyashita H."/>
            <person name="Tsuchiya T."/>
            <person name="Sasamoto S."/>
            <person name="Watanabe A."/>
            <person name="Kawashima K."/>
            <person name="Kishida Y."/>
            <person name="Kiyokawa C."/>
            <person name="Kohara M."/>
            <person name="Matsumoto M."/>
            <person name="Matsuno A."/>
            <person name="Nakazaki N."/>
            <person name="Shimpo S."/>
            <person name="Takeuchi C."/>
            <person name="Yamada M."/>
            <person name="Tabata S."/>
        </authorList>
    </citation>
    <scope>NUCLEOTIDE SEQUENCE [LARGE SCALE GENOMIC DNA]</scope>
    <source>
        <strain evidence="3">ATCC 29082 / PCC 7421</strain>
    </source>
</reference>
<evidence type="ECO:0000259" key="1">
    <source>
        <dbReference type="PROSITE" id="PS50943"/>
    </source>
</evidence>
<dbReference type="InParanoid" id="Q7NES5"/>
<reference evidence="2 3" key="2">
    <citation type="journal article" date="2003" name="DNA Res.">
        <title>Complete genome structure of Gloeobacter violaceus PCC 7421, a cyanobacterium that lacks thylakoids (supplement).</title>
        <authorList>
            <person name="Nakamura Y."/>
            <person name="Kaneko T."/>
            <person name="Sato S."/>
            <person name="Mimuro M."/>
            <person name="Miyashita H."/>
            <person name="Tsuchiya T."/>
            <person name="Sasamoto S."/>
            <person name="Watanabe A."/>
            <person name="Kawashima K."/>
            <person name="Kishida Y."/>
            <person name="Kiyokawa C."/>
            <person name="Kohara M."/>
            <person name="Matsumoto M."/>
            <person name="Matsuno A."/>
            <person name="Nakazaki N."/>
            <person name="Shimpo S."/>
            <person name="Takeuchi C."/>
            <person name="Yamada M."/>
            <person name="Tabata S."/>
        </authorList>
    </citation>
    <scope>NUCLEOTIDE SEQUENCE [LARGE SCALE GENOMIC DNA]</scope>
    <source>
        <strain evidence="3">ATCC 29082 / PCC 7421</strain>
    </source>
</reference>